<dbReference type="SMART" id="SM00044">
    <property type="entry name" value="CYCc"/>
    <property type="match status" value="1"/>
</dbReference>
<evidence type="ECO:0000256" key="2">
    <source>
        <dbReference type="SAM" id="Phobius"/>
    </source>
</evidence>
<keyword evidence="2" id="KW-1133">Transmembrane helix</keyword>
<dbReference type="PANTHER" id="PTHR43081:SF1">
    <property type="entry name" value="ADENYLATE CYCLASE, TERMINAL-DIFFERENTIATION SPECIFIC"/>
    <property type="match status" value="1"/>
</dbReference>
<dbReference type="SMART" id="SM01080">
    <property type="entry name" value="CHASE2"/>
    <property type="match status" value="1"/>
</dbReference>
<dbReference type="InterPro" id="IPR029787">
    <property type="entry name" value="Nucleotide_cyclase"/>
</dbReference>
<evidence type="ECO:0000259" key="3">
    <source>
        <dbReference type="PROSITE" id="PS50125"/>
    </source>
</evidence>
<keyword evidence="5" id="KW-1185">Reference proteome</keyword>
<name>A0A916Y5N1_9SPHN</name>
<dbReference type="InterPro" id="IPR050697">
    <property type="entry name" value="Adenylyl/Guanylyl_Cyclase_3/4"/>
</dbReference>
<dbReference type="SUPFAM" id="SSF55073">
    <property type="entry name" value="Nucleotide cyclase"/>
    <property type="match status" value="1"/>
</dbReference>
<proteinExistence type="predicted"/>
<keyword evidence="2" id="KW-0812">Transmembrane</keyword>
<evidence type="ECO:0000313" key="4">
    <source>
        <dbReference type="EMBL" id="GGD30732.1"/>
    </source>
</evidence>
<organism evidence="4 5">
    <name type="scientific">Croceicoccus pelagius</name>
    <dbReference type="NCBI Taxonomy" id="1703341"/>
    <lineage>
        <taxon>Bacteria</taxon>
        <taxon>Pseudomonadati</taxon>
        <taxon>Pseudomonadota</taxon>
        <taxon>Alphaproteobacteria</taxon>
        <taxon>Sphingomonadales</taxon>
        <taxon>Erythrobacteraceae</taxon>
        <taxon>Croceicoccus</taxon>
    </lineage>
</organism>
<dbReference type="EMBL" id="BMIO01000001">
    <property type="protein sequence ID" value="GGD30732.1"/>
    <property type="molecule type" value="Genomic_DNA"/>
</dbReference>
<feature type="transmembrane region" description="Helical" evidence="2">
    <location>
        <begin position="29"/>
        <end position="47"/>
    </location>
</feature>
<feature type="domain" description="Guanylate cyclase" evidence="3">
    <location>
        <begin position="439"/>
        <end position="571"/>
    </location>
</feature>
<dbReference type="InterPro" id="IPR001054">
    <property type="entry name" value="A/G_cyclase"/>
</dbReference>
<feature type="transmembrane region" description="Helical" evidence="2">
    <location>
        <begin position="377"/>
        <end position="398"/>
    </location>
</feature>
<reference evidence="4 5" key="1">
    <citation type="journal article" date="2014" name="Int. J. Syst. Evol. Microbiol.">
        <title>Complete genome sequence of Corynebacterium casei LMG S-19264T (=DSM 44701T), isolated from a smear-ripened cheese.</title>
        <authorList>
            <consortium name="US DOE Joint Genome Institute (JGI-PGF)"/>
            <person name="Walter F."/>
            <person name="Albersmeier A."/>
            <person name="Kalinowski J."/>
            <person name="Ruckert C."/>
        </authorList>
    </citation>
    <scope>NUCLEOTIDE SEQUENCE [LARGE SCALE GENOMIC DNA]</scope>
    <source>
        <strain evidence="4 5">CGMCC 1.15358</strain>
    </source>
</reference>
<dbReference type="RefSeq" id="WP_066765879.1">
    <property type="nucleotide sequence ID" value="NZ_BMIO01000001.1"/>
</dbReference>
<dbReference type="PROSITE" id="PS50125">
    <property type="entry name" value="GUANYLATE_CYCLASE_2"/>
    <property type="match status" value="1"/>
</dbReference>
<feature type="transmembrane region" description="Helical" evidence="2">
    <location>
        <begin position="346"/>
        <end position="365"/>
    </location>
</feature>
<comment type="caution">
    <text evidence="4">The sequence shown here is derived from an EMBL/GenBank/DDBJ whole genome shotgun (WGS) entry which is preliminary data.</text>
</comment>
<evidence type="ECO:0000256" key="1">
    <source>
        <dbReference type="SAM" id="MobiDB-lite"/>
    </source>
</evidence>
<feature type="region of interest" description="Disordered" evidence="1">
    <location>
        <begin position="661"/>
        <end position="680"/>
    </location>
</feature>
<evidence type="ECO:0000313" key="5">
    <source>
        <dbReference type="Proteomes" id="UP000598997"/>
    </source>
</evidence>
<dbReference type="InterPro" id="IPR007890">
    <property type="entry name" value="CHASE2"/>
</dbReference>
<dbReference type="PANTHER" id="PTHR43081">
    <property type="entry name" value="ADENYLATE CYCLASE, TERMINAL-DIFFERENTIATION SPECIFIC-RELATED"/>
    <property type="match status" value="1"/>
</dbReference>
<accession>A0A916Y5N1</accession>
<protein>
    <submittedName>
        <fullName evidence="4">Adenylate/guanylate cyclase domain-containing protein</fullName>
    </submittedName>
</protein>
<dbReference type="AlphaFoldDB" id="A0A916Y5N1"/>
<dbReference type="Pfam" id="PF05226">
    <property type="entry name" value="CHASE2"/>
    <property type="match status" value="1"/>
</dbReference>
<dbReference type="Proteomes" id="UP000598997">
    <property type="component" value="Unassembled WGS sequence"/>
</dbReference>
<dbReference type="Pfam" id="PF00211">
    <property type="entry name" value="Guanylate_cyc"/>
    <property type="match status" value="1"/>
</dbReference>
<dbReference type="Gene3D" id="3.30.70.1230">
    <property type="entry name" value="Nucleotide cyclase"/>
    <property type="match status" value="1"/>
</dbReference>
<feature type="transmembrane region" description="Helical" evidence="2">
    <location>
        <begin position="321"/>
        <end position="340"/>
    </location>
</feature>
<gene>
    <name evidence="4" type="ORF">GCM10010989_01070</name>
</gene>
<keyword evidence="2" id="KW-0472">Membrane</keyword>
<sequence>MPDTQTSTGETRVRRSLGRTLRQLGSTRVVIAVLLMVIGVIIAFGSWKLPLLRDAERALYDVRAVTAAKAVDTDQRIVLVVYTDDTNRARGQISPVDRTVLAEALANIDKMGARGIGIDVLFDSPQDDDPLLQQVMSEMKTPLWLAYATNRTNPEAITFEQQQDLDAWHGEVQSDVVRSTSILLETDSDGVARRWPRHYASLPPLMSLALTQGGPDAAPGFEGYTGPIRYRVPMSSDRPVFDKVPIDILADPATAEFMADLIADRYVMIGGDFADFDQFDTPFTRTGNPVTGESQTIGVEIHAQMLAQLLDREMPMVLSKWLIWLLAILAVTMGAASAAPQGGGPAIGLAMILQFSIFLVLPFLFEKWGYNTYDLPSIGWVGGWLLGYLAVASALRFIGQAEREFATGALGKYLPKSVAGEILRNPERLQLHGEKREIYCVFTDLEGFTKLTHAVEPEVIASLLNDYLDRLSAVVLKYGGTLDKFVGDAVVAFWGAPIAKPDDGYRAAMAAWAMYEAGEEFRKAVPEGVPPIGRTRVGLHYGEAIVGNFGGEGRIQYTALGDAMNTAARLEAANKALDTTVLASAEVVENLRTSDIIDWFVPMGRVTLRGRSTPVEIYEPRPDASVEDRAAIAALVAAHADGDVDAVNRFTDELGRIGQRETAAGDVAQAEGPTGPSPLGIRSLHNLVQRLRQTSGGESYVLG</sequence>
<dbReference type="GO" id="GO:0004016">
    <property type="term" value="F:adenylate cyclase activity"/>
    <property type="evidence" value="ECO:0007669"/>
    <property type="project" value="UniProtKB-ARBA"/>
</dbReference>
<dbReference type="OrthoDB" id="9789782at2"/>
<dbReference type="CDD" id="cd07302">
    <property type="entry name" value="CHD"/>
    <property type="match status" value="1"/>
</dbReference>
<dbReference type="GO" id="GO:0009190">
    <property type="term" value="P:cyclic nucleotide biosynthetic process"/>
    <property type="evidence" value="ECO:0007669"/>
    <property type="project" value="InterPro"/>
</dbReference>
<dbReference type="GO" id="GO:0035556">
    <property type="term" value="P:intracellular signal transduction"/>
    <property type="evidence" value="ECO:0007669"/>
    <property type="project" value="InterPro"/>
</dbReference>